<gene>
    <name evidence="1" type="ORF">FAB82_12740</name>
</gene>
<dbReference type="AlphaFoldDB" id="A0A4S8QA57"/>
<dbReference type="RefSeq" id="WP_136534922.1">
    <property type="nucleotide sequence ID" value="NZ_STGY01000048.1"/>
</dbReference>
<reference evidence="1 2" key="2">
    <citation type="submission" date="2019-05" db="EMBL/GenBank/DDBJ databases">
        <title>Glycomyces buryatensis sp. nov.</title>
        <authorList>
            <person name="Nikitina E."/>
        </authorList>
    </citation>
    <scope>NUCLEOTIDE SEQUENCE [LARGE SCALE GENOMIC DNA]</scope>
    <source>
        <strain evidence="1 2">18</strain>
    </source>
</reference>
<reference evidence="2" key="1">
    <citation type="submission" date="2019-04" db="EMBL/GenBank/DDBJ databases">
        <title>Nocardioides xinjiangensis sp. nov.</title>
        <authorList>
            <person name="Liu S."/>
        </authorList>
    </citation>
    <scope>NUCLEOTIDE SEQUENCE [LARGE SCALE GENOMIC DNA]</scope>
    <source>
        <strain evidence="2">18</strain>
    </source>
</reference>
<accession>A0A4S8QA57</accession>
<dbReference type="OrthoDB" id="4315929at2"/>
<dbReference type="EMBL" id="STGY01000048">
    <property type="protein sequence ID" value="THV41218.1"/>
    <property type="molecule type" value="Genomic_DNA"/>
</dbReference>
<comment type="caution">
    <text evidence="1">The sequence shown here is derived from an EMBL/GenBank/DDBJ whole genome shotgun (WGS) entry which is preliminary data.</text>
</comment>
<evidence type="ECO:0000313" key="1">
    <source>
        <dbReference type="EMBL" id="THV41218.1"/>
    </source>
</evidence>
<dbReference type="Proteomes" id="UP000308760">
    <property type="component" value="Unassembled WGS sequence"/>
</dbReference>
<keyword evidence="2" id="KW-1185">Reference proteome</keyword>
<proteinExistence type="predicted"/>
<organism evidence="1 2">
    <name type="scientific">Glycomyces buryatensis</name>
    <dbReference type="NCBI Taxonomy" id="2570927"/>
    <lineage>
        <taxon>Bacteria</taxon>
        <taxon>Bacillati</taxon>
        <taxon>Actinomycetota</taxon>
        <taxon>Actinomycetes</taxon>
        <taxon>Glycomycetales</taxon>
        <taxon>Glycomycetaceae</taxon>
        <taxon>Glycomyces</taxon>
    </lineage>
</organism>
<name>A0A4S8QA57_9ACTN</name>
<evidence type="ECO:0000313" key="2">
    <source>
        <dbReference type="Proteomes" id="UP000308760"/>
    </source>
</evidence>
<protein>
    <submittedName>
        <fullName evidence="1">Uncharacterized protein</fullName>
    </submittedName>
</protein>
<sequence length="175" mass="19189">MVISYWDDEMAVFLSQLESLPSRLRLRVCVESIAWTIRTLESPIQDPNVASFVSDGLARAESAVNQGLDFTPGLAEFRPRFNDLFEEAVDPGTFQFINAGLFCFANAGSELPFTAAVNILSDSYEGALYRATSASITTEVERATPRAREVIEYQQGQITDALGNAQGLRTIDATP</sequence>